<dbReference type="GO" id="GO:0005096">
    <property type="term" value="F:GTPase activator activity"/>
    <property type="evidence" value="ECO:0007669"/>
    <property type="project" value="InterPro"/>
</dbReference>
<dbReference type="Proteomes" id="UP000242146">
    <property type="component" value="Unassembled WGS sequence"/>
</dbReference>
<dbReference type="Pfam" id="PF23579">
    <property type="entry name" value="ARM_TBCD"/>
    <property type="match status" value="1"/>
</dbReference>
<accession>A0A1X2GNB0</accession>
<dbReference type="InterPro" id="IPR021133">
    <property type="entry name" value="HEAT_type_2"/>
</dbReference>
<dbReference type="PANTHER" id="PTHR12658">
    <property type="entry name" value="BETA-TUBULIN COFACTOR D"/>
    <property type="match status" value="1"/>
</dbReference>
<dbReference type="GO" id="GO:0000226">
    <property type="term" value="P:microtubule cytoskeleton organization"/>
    <property type="evidence" value="ECO:0007669"/>
    <property type="project" value="TreeGrafter"/>
</dbReference>
<dbReference type="Pfam" id="PF12612">
    <property type="entry name" value="TFCD_C"/>
    <property type="match status" value="1"/>
</dbReference>
<dbReference type="STRING" id="101127.A0A1X2GNB0"/>
<organism evidence="5 6">
    <name type="scientific">Hesseltinella vesiculosa</name>
    <dbReference type="NCBI Taxonomy" id="101127"/>
    <lineage>
        <taxon>Eukaryota</taxon>
        <taxon>Fungi</taxon>
        <taxon>Fungi incertae sedis</taxon>
        <taxon>Mucoromycota</taxon>
        <taxon>Mucoromycotina</taxon>
        <taxon>Mucoromycetes</taxon>
        <taxon>Mucorales</taxon>
        <taxon>Cunninghamellaceae</taxon>
        <taxon>Hesseltinella</taxon>
    </lineage>
</organism>
<feature type="domain" description="Tubulin-folding cofactor D ARM repeats" evidence="4">
    <location>
        <begin position="270"/>
        <end position="519"/>
    </location>
</feature>
<sequence length="1161" mass="131731">MEVLEDAIEHTKSHFEHAQRAQELITCLCDDETLEKMQAVKQLGVILDEYQEQSHLLDPYLEGFVQPVMANIRRDILKTLCIDALLPLFRFLYLLTKTRGYKTVVKFMSHDVSDLEPVYDFLSEMDASSFEQWEARYICFVWLSLICMIPFDLYKVDRGDTETPLVEKLLLLCKVYLKSTGKERDGASVLVARLLSRRDVSHDHLIPYITWCRQQLDANDDVFEATGILSSLCGIYQVTSRETLLPTLDEYLIPMLTSPLFDKYDNNAVIRKLRTKLNQRVGIAYLKPKIATWRYHRGNRSLRTNLGDAPDATVENLDPGLASQIHDDDYDISENVETIIDLLLNGLRDKDTIVRWSAAKGIGRITQRLPELLAQDVVTSLLGLFEENTFFDAKEHLDMTAVSDHTWHGVSLAIGELARRGLLLPQHLEQTIYWVNFAIKFDLKKGSHSIGAHVRDAACYVCWSFARAYAPEIMAPFVHKLAPSLITASVFDREVNVRRASSAAFQENVGRQGIFPMGIDIIQLADYFSVGNRNNTFLHVAVEIAKIQCYRYHMIGHLVQVTSKHWDKTMRVLASKALSRMVPLDPVYFIQNTIPAVTPLATVKDIQIAHGAILCLSEICLALYKCRQQDPSLEALWQANNVLQKSLAKIVQACPPKSLTTFGSEHIREAICQLVGNLAQTKLVVCDNVLESWKQVVQSSLERKEENVQRCAVDAFASVTQSYGINATEFGMYLKMVEVSHMMYSRRGYALALGTINYNQTNRHPWLHDVIHSLGLASKVQTDHHTNDAEAKRNAIFGLHEILMKVDDNTMVQGITEDDHMYIIATLENCLKDYSADQRGDVGSWVRTASMRCLGYYIPRIAQLWKTLTSPVLVTRIFAAIMKQSVERIDRVRQLGGSVLQSLLWTPNLTIAHVHELQKLIPTDLDFGSASDLYPVMVQILDFSEYRIELLTGLITSAGAITESLMRYASSSLMDYIRTLPVSNDGVNVSVEELMQTWAVVFMKYEKQDRVTLPLLDTLGQLYEFGIASTVCSPTIHHQLYSCVHKECFRTKNIKKLLSVIKVYVGFLALPSDIPTKTKSLQKLLSYLMHAYPRVRMEVADQLFGYMSLLGEKSNDLELLEAEEIITSTDWSLDISSIKPIRDRLYHLLDIPKPAITKKLL</sequence>
<dbReference type="PROSITE" id="PS50077">
    <property type="entry name" value="HEAT_REPEAT"/>
    <property type="match status" value="1"/>
</dbReference>
<evidence type="ECO:0000259" key="3">
    <source>
        <dbReference type="Pfam" id="PF12612"/>
    </source>
</evidence>
<comment type="caution">
    <text evidence="5">The sequence shown here is derived from an EMBL/GenBank/DDBJ whole genome shotgun (WGS) entry which is preliminary data.</text>
</comment>
<dbReference type="InterPro" id="IPR011989">
    <property type="entry name" value="ARM-like"/>
</dbReference>
<protein>
    <submittedName>
        <fullName evidence="5">ARM repeat-containing protein</fullName>
    </submittedName>
</protein>
<dbReference type="GO" id="GO:0048487">
    <property type="term" value="F:beta-tubulin binding"/>
    <property type="evidence" value="ECO:0007669"/>
    <property type="project" value="InterPro"/>
</dbReference>
<dbReference type="AlphaFoldDB" id="A0A1X2GNB0"/>
<dbReference type="Pfam" id="PF25767">
    <property type="entry name" value="ARM_TBCD_2nd"/>
    <property type="match status" value="1"/>
</dbReference>
<dbReference type="GO" id="GO:0007021">
    <property type="term" value="P:tubulin complex assembly"/>
    <property type="evidence" value="ECO:0007669"/>
    <property type="project" value="InterPro"/>
</dbReference>
<evidence type="ECO:0000256" key="1">
    <source>
        <dbReference type="ARBA" id="ARBA00023186"/>
    </source>
</evidence>
<keyword evidence="6" id="KW-1185">Reference proteome</keyword>
<dbReference type="PANTHER" id="PTHR12658:SF0">
    <property type="entry name" value="TUBULIN-SPECIFIC CHAPERONE D"/>
    <property type="match status" value="1"/>
</dbReference>
<dbReference type="InterPro" id="IPR058033">
    <property type="entry name" value="ARM_TBCD_2nd"/>
</dbReference>
<dbReference type="OrthoDB" id="10253476at2759"/>
<feature type="domain" description="Tubulin-folding cofactor D C-terminal" evidence="3">
    <location>
        <begin position="876"/>
        <end position="1056"/>
    </location>
</feature>
<dbReference type="GO" id="GO:0007023">
    <property type="term" value="P:post-chaperonin tubulin folding pathway"/>
    <property type="evidence" value="ECO:0007669"/>
    <property type="project" value="InterPro"/>
</dbReference>
<gene>
    <name evidence="5" type="ORF">DM01DRAFT_1334238</name>
</gene>
<evidence type="ECO:0000313" key="5">
    <source>
        <dbReference type="EMBL" id="ORX57643.1"/>
    </source>
</evidence>
<dbReference type="InterPro" id="IPR016024">
    <property type="entry name" value="ARM-type_fold"/>
</dbReference>
<dbReference type="SUPFAM" id="SSF48371">
    <property type="entry name" value="ARM repeat"/>
    <property type="match status" value="1"/>
</dbReference>
<evidence type="ECO:0000313" key="6">
    <source>
        <dbReference type="Proteomes" id="UP000242146"/>
    </source>
</evidence>
<dbReference type="Gene3D" id="1.25.10.10">
    <property type="entry name" value="Leucine-rich Repeat Variant"/>
    <property type="match status" value="2"/>
</dbReference>
<dbReference type="InterPro" id="IPR033162">
    <property type="entry name" value="TBCD"/>
</dbReference>
<name>A0A1X2GNB0_9FUNG</name>
<dbReference type="InterPro" id="IPR022577">
    <property type="entry name" value="TBCD_C"/>
</dbReference>
<proteinExistence type="predicted"/>
<evidence type="ECO:0000256" key="2">
    <source>
        <dbReference type="PROSITE-ProRule" id="PRU00103"/>
    </source>
</evidence>
<feature type="repeat" description="HEAT" evidence="2">
    <location>
        <begin position="339"/>
        <end position="376"/>
    </location>
</feature>
<reference evidence="5 6" key="1">
    <citation type="submission" date="2016-07" db="EMBL/GenBank/DDBJ databases">
        <title>Pervasive Adenine N6-methylation of Active Genes in Fungi.</title>
        <authorList>
            <consortium name="DOE Joint Genome Institute"/>
            <person name="Mondo S.J."/>
            <person name="Dannebaum R.O."/>
            <person name="Kuo R.C."/>
            <person name="Labutti K."/>
            <person name="Haridas S."/>
            <person name="Kuo A."/>
            <person name="Salamov A."/>
            <person name="Ahrendt S.R."/>
            <person name="Lipzen A."/>
            <person name="Sullivan W."/>
            <person name="Andreopoulos W.B."/>
            <person name="Clum A."/>
            <person name="Lindquist E."/>
            <person name="Daum C."/>
            <person name="Ramamoorthy G.K."/>
            <person name="Gryganskyi A."/>
            <person name="Culley D."/>
            <person name="Magnuson J.K."/>
            <person name="James T.Y."/>
            <person name="O'Malley M.A."/>
            <person name="Stajich J.E."/>
            <person name="Spatafora J.W."/>
            <person name="Visel A."/>
            <person name="Grigoriev I.V."/>
        </authorList>
    </citation>
    <scope>NUCLEOTIDE SEQUENCE [LARGE SCALE GENOMIC DNA]</scope>
    <source>
        <strain evidence="5 6">NRRL 3301</strain>
    </source>
</reference>
<dbReference type="EMBL" id="MCGT01000008">
    <property type="protein sequence ID" value="ORX57643.1"/>
    <property type="molecule type" value="Genomic_DNA"/>
</dbReference>
<keyword evidence="1" id="KW-0143">Chaperone</keyword>
<evidence type="ECO:0000259" key="4">
    <source>
        <dbReference type="Pfam" id="PF25767"/>
    </source>
</evidence>